<dbReference type="Pfam" id="PF13597">
    <property type="entry name" value="NRDD"/>
    <property type="match status" value="1"/>
</dbReference>
<dbReference type="EMBL" id="DYZA01000097">
    <property type="protein sequence ID" value="HJD97024.1"/>
    <property type="molecule type" value="Genomic_DNA"/>
</dbReference>
<accession>A0A921DQX9</accession>
<dbReference type="AlphaFoldDB" id="A0A921DQX9"/>
<dbReference type="Proteomes" id="UP000698963">
    <property type="component" value="Unassembled WGS sequence"/>
</dbReference>
<reference evidence="1" key="1">
    <citation type="journal article" date="2021" name="PeerJ">
        <title>Extensive microbial diversity within the chicken gut microbiome revealed by metagenomics and culture.</title>
        <authorList>
            <person name="Gilroy R."/>
            <person name="Ravi A."/>
            <person name="Getino M."/>
            <person name="Pursley I."/>
            <person name="Horton D.L."/>
            <person name="Alikhan N.F."/>
            <person name="Baker D."/>
            <person name="Gharbi K."/>
            <person name="Hall N."/>
            <person name="Watson M."/>
            <person name="Adriaenssens E.M."/>
            <person name="Foster-Nyarko E."/>
            <person name="Jarju S."/>
            <person name="Secka A."/>
            <person name="Antonio M."/>
            <person name="Oren A."/>
            <person name="Chaudhuri R.R."/>
            <person name="La Ragione R."/>
            <person name="Hildebrand F."/>
            <person name="Pallen M.J."/>
        </authorList>
    </citation>
    <scope>NUCLEOTIDE SEQUENCE</scope>
    <source>
        <strain evidence="1">ChiGjej2B2-19336</strain>
    </source>
</reference>
<comment type="caution">
    <text evidence="1">The sequence shown here is derived from an EMBL/GenBank/DDBJ whole genome shotgun (WGS) entry which is preliminary data.</text>
</comment>
<sequence length="61" mass="7062">MVQCKTSVSSSLREELAGSGVKFERIRRITGYLVGTTDRFNNGKRAEEQDRVKHCNMDNWR</sequence>
<dbReference type="InterPro" id="IPR012833">
    <property type="entry name" value="NrdD"/>
</dbReference>
<name>A0A921DQX9_9BACT</name>
<gene>
    <name evidence="1" type="ORF">K8W16_05205</name>
</gene>
<evidence type="ECO:0000313" key="2">
    <source>
        <dbReference type="Proteomes" id="UP000698963"/>
    </source>
</evidence>
<protein>
    <submittedName>
        <fullName evidence="1">NrdD protein</fullName>
    </submittedName>
</protein>
<evidence type="ECO:0000313" key="1">
    <source>
        <dbReference type="EMBL" id="HJD97024.1"/>
    </source>
</evidence>
<organism evidence="1 2">
    <name type="scientific">Mailhella massiliensis</name>
    <dbReference type="NCBI Taxonomy" id="1903261"/>
    <lineage>
        <taxon>Bacteria</taxon>
        <taxon>Pseudomonadati</taxon>
        <taxon>Thermodesulfobacteriota</taxon>
        <taxon>Desulfovibrionia</taxon>
        <taxon>Desulfovibrionales</taxon>
        <taxon>Desulfovibrionaceae</taxon>
        <taxon>Mailhella</taxon>
    </lineage>
</organism>
<proteinExistence type="predicted"/>
<dbReference type="GO" id="GO:0006260">
    <property type="term" value="P:DNA replication"/>
    <property type="evidence" value="ECO:0007669"/>
    <property type="project" value="InterPro"/>
</dbReference>
<dbReference type="RefSeq" id="WP_304121781.1">
    <property type="nucleotide sequence ID" value="NZ_DYZA01000097.1"/>
</dbReference>
<reference evidence="1" key="2">
    <citation type="submission" date="2021-09" db="EMBL/GenBank/DDBJ databases">
        <authorList>
            <person name="Gilroy R."/>
        </authorList>
    </citation>
    <scope>NUCLEOTIDE SEQUENCE</scope>
    <source>
        <strain evidence="1">ChiGjej2B2-19336</strain>
    </source>
</reference>
<dbReference type="GO" id="GO:0008998">
    <property type="term" value="F:ribonucleoside-triphosphate reductase (thioredoxin) activity"/>
    <property type="evidence" value="ECO:0007669"/>
    <property type="project" value="InterPro"/>
</dbReference>